<dbReference type="GO" id="GO:0005525">
    <property type="term" value="F:GTP binding"/>
    <property type="evidence" value="ECO:0007669"/>
    <property type="project" value="UniProtKB-UniRule"/>
</dbReference>
<dbReference type="GO" id="GO:0005737">
    <property type="term" value="C:cytoplasm"/>
    <property type="evidence" value="ECO:0007669"/>
    <property type="project" value="UniProtKB-SubCell"/>
</dbReference>
<dbReference type="InterPro" id="IPR025877">
    <property type="entry name" value="MobA-like_NTP_Trfase"/>
</dbReference>
<comment type="catalytic activity">
    <reaction evidence="8">
        <text>Mo-molybdopterin + GTP + H(+) = Mo-molybdopterin guanine dinucleotide + diphosphate</text>
        <dbReference type="Rhea" id="RHEA:34243"/>
        <dbReference type="ChEBI" id="CHEBI:15378"/>
        <dbReference type="ChEBI" id="CHEBI:33019"/>
        <dbReference type="ChEBI" id="CHEBI:37565"/>
        <dbReference type="ChEBI" id="CHEBI:71302"/>
        <dbReference type="ChEBI" id="CHEBI:71310"/>
        <dbReference type="EC" id="2.7.7.77"/>
    </reaction>
</comment>
<dbReference type="GO" id="GO:1902758">
    <property type="term" value="P:bis(molybdopterin guanine dinucleotide)molybdenum biosynthetic process"/>
    <property type="evidence" value="ECO:0007669"/>
    <property type="project" value="TreeGrafter"/>
</dbReference>
<dbReference type="HAMAP" id="MF_00316">
    <property type="entry name" value="MobA"/>
    <property type="match status" value="1"/>
</dbReference>
<evidence type="ECO:0000256" key="6">
    <source>
        <dbReference type="ARBA" id="ARBA00023134"/>
    </source>
</evidence>
<dbReference type="Gene3D" id="3.90.550.10">
    <property type="entry name" value="Spore Coat Polysaccharide Biosynthesis Protein SpsA, Chain A"/>
    <property type="match status" value="1"/>
</dbReference>
<evidence type="ECO:0000256" key="5">
    <source>
        <dbReference type="ARBA" id="ARBA00022842"/>
    </source>
</evidence>
<keyword evidence="7 8" id="KW-0501">Molybdenum cofactor biosynthesis</keyword>
<keyword evidence="4 8" id="KW-0547">Nucleotide-binding</keyword>
<keyword evidence="2 8" id="KW-0808">Transferase</keyword>
<name>A0A1I5AVD1_9HYPH</name>
<feature type="binding site" evidence="8">
    <location>
        <position position="105"/>
    </location>
    <ligand>
        <name>GTP</name>
        <dbReference type="ChEBI" id="CHEBI:37565"/>
    </ligand>
</feature>
<keyword evidence="11" id="KW-1185">Reference proteome</keyword>
<dbReference type="RefSeq" id="WP_090068704.1">
    <property type="nucleotide sequence ID" value="NZ_FOVR01000001.1"/>
</dbReference>
<proteinExistence type="inferred from homology"/>
<keyword evidence="3 8" id="KW-0479">Metal-binding</keyword>
<comment type="domain">
    <text evidence="8">The N-terminal domain determines nucleotide recognition and specific binding, while the C-terminal domain determines the specific binding to the target protein.</text>
</comment>
<keyword evidence="6 8" id="KW-0342">GTP-binding</keyword>
<feature type="domain" description="MobA-like NTP transferase" evidence="9">
    <location>
        <begin position="10"/>
        <end position="171"/>
    </location>
</feature>
<comment type="cofactor">
    <cofactor evidence="8">
        <name>Mg(2+)</name>
        <dbReference type="ChEBI" id="CHEBI:18420"/>
    </cofactor>
</comment>
<protein>
    <recommendedName>
        <fullName evidence="8">Molybdenum cofactor guanylyltransferase</fullName>
        <shortName evidence="8">MoCo guanylyltransferase</shortName>
        <ecNumber evidence="8">2.7.7.77</ecNumber>
    </recommendedName>
    <alternativeName>
        <fullName evidence="8">GTP:molybdopterin guanylyltransferase</fullName>
    </alternativeName>
    <alternativeName>
        <fullName evidence="8">Mo-MPT guanylyltransferase</fullName>
    </alternativeName>
    <alternativeName>
        <fullName evidence="8">Molybdopterin guanylyltransferase</fullName>
    </alternativeName>
    <alternativeName>
        <fullName evidence="8">Molybdopterin-guanine dinucleotide synthase</fullName>
        <shortName evidence="8">MGD synthase</shortName>
    </alternativeName>
</protein>
<dbReference type="PANTHER" id="PTHR19136:SF81">
    <property type="entry name" value="MOLYBDENUM COFACTOR GUANYLYLTRANSFERASE"/>
    <property type="match status" value="1"/>
</dbReference>
<evidence type="ECO:0000256" key="2">
    <source>
        <dbReference type="ARBA" id="ARBA00022679"/>
    </source>
</evidence>
<feature type="binding site" evidence="8">
    <location>
        <position position="26"/>
    </location>
    <ligand>
        <name>GTP</name>
        <dbReference type="ChEBI" id="CHEBI:37565"/>
    </ligand>
</feature>
<dbReference type="AlphaFoldDB" id="A0A1I5AVD1"/>
<dbReference type="OrthoDB" id="9788394at2"/>
<reference evidence="10 11" key="1">
    <citation type="submission" date="2016-10" db="EMBL/GenBank/DDBJ databases">
        <authorList>
            <person name="de Groot N.N."/>
        </authorList>
    </citation>
    <scope>NUCLEOTIDE SEQUENCE [LARGE SCALE GENOMIC DNA]</scope>
    <source>
        <strain evidence="10 11">CGMCC 1.9157</strain>
    </source>
</reference>
<evidence type="ECO:0000256" key="3">
    <source>
        <dbReference type="ARBA" id="ARBA00022723"/>
    </source>
</evidence>
<dbReference type="SUPFAM" id="SSF53448">
    <property type="entry name" value="Nucleotide-diphospho-sugar transferases"/>
    <property type="match status" value="1"/>
</dbReference>
<feature type="binding site" evidence="8">
    <location>
        <position position="71"/>
    </location>
    <ligand>
        <name>GTP</name>
        <dbReference type="ChEBI" id="CHEBI:37565"/>
    </ligand>
</feature>
<evidence type="ECO:0000256" key="4">
    <source>
        <dbReference type="ARBA" id="ARBA00022741"/>
    </source>
</evidence>
<evidence type="ECO:0000259" key="9">
    <source>
        <dbReference type="Pfam" id="PF12804"/>
    </source>
</evidence>
<evidence type="ECO:0000313" key="10">
    <source>
        <dbReference type="EMBL" id="SFN66352.1"/>
    </source>
</evidence>
<organism evidence="10 11">
    <name type="scientific">Cohaesibacter marisflavi</name>
    <dbReference type="NCBI Taxonomy" id="655353"/>
    <lineage>
        <taxon>Bacteria</taxon>
        <taxon>Pseudomonadati</taxon>
        <taxon>Pseudomonadota</taxon>
        <taxon>Alphaproteobacteria</taxon>
        <taxon>Hyphomicrobiales</taxon>
        <taxon>Cohaesibacteraceae</taxon>
    </lineage>
</organism>
<dbReference type="GO" id="GO:0046872">
    <property type="term" value="F:metal ion binding"/>
    <property type="evidence" value="ECO:0007669"/>
    <property type="project" value="UniProtKB-KW"/>
</dbReference>
<dbReference type="NCBIfam" id="TIGR02665">
    <property type="entry name" value="molyb_mobA"/>
    <property type="match status" value="1"/>
</dbReference>
<dbReference type="PANTHER" id="PTHR19136">
    <property type="entry name" value="MOLYBDENUM COFACTOR GUANYLYLTRANSFERASE"/>
    <property type="match status" value="1"/>
</dbReference>
<comment type="subunit">
    <text evidence="8">Monomer.</text>
</comment>
<dbReference type="Proteomes" id="UP000199236">
    <property type="component" value="Unassembled WGS sequence"/>
</dbReference>
<dbReference type="Pfam" id="PF12804">
    <property type="entry name" value="NTP_transf_3"/>
    <property type="match status" value="1"/>
</dbReference>
<dbReference type="InterPro" id="IPR029044">
    <property type="entry name" value="Nucleotide-diphossugar_trans"/>
</dbReference>
<evidence type="ECO:0000256" key="1">
    <source>
        <dbReference type="ARBA" id="ARBA00022490"/>
    </source>
</evidence>
<comment type="subcellular location">
    <subcellularLocation>
        <location evidence="8">Cytoplasm</location>
    </subcellularLocation>
</comment>
<evidence type="ECO:0000256" key="8">
    <source>
        <dbReference type="HAMAP-Rule" id="MF_00316"/>
    </source>
</evidence>
<feature type="binding site" evidence="8">
    <location>
        <position position="105"/>
    </location>
    <ligand>
        <name>Mg(2+)</name>
        <dbReference type="ChEBI" id="CHEBI:18420"/>
    </ligand>
</feature>
<evidence type="ECO:0000256" key="7">
    <source>
        <dbReference type="ARBA" id="ARBA00023150"/>
    </source>
</evidence>
<keyword evidence="5 8" id="KW-0460">Magnesium</keyword>
<comment type="similarity">
    <text evidence="8">Belongs to the MobA family.</text>
</comment>
<dbReference type="EMBL" id="FOVR01000001">
    <property type="protein sequence ID" value="SFN66352.1"/>
    <property type="molecule type" value="Genomic_DNA"/>
</dbReference>
<dbReference type="GO" id="GO:0061603">
    <property type="term" value="F:molybdenum cofactor guanylyltransferase activity"/>
    <property type="evidence" value="ECO:0007669"/>
    <property type="project" value="UniProtKB-EC"/>
</dbReference>
<accession>A0A1I5AVD1</accession>
<comment type="function">
    <text evidence="8">Transfers a GMP moiety from GTP to Mo-molybdopterin (Mo-MPT) cofactor (Moco or molybdenum cofactor) to form Mo-molybdopterin guanine dinucleotide (Mo-MGD) cofactor.</text>
</comment>
<gene>
    <name evidence="8" type="primary">mobA</name>
    <name evidence="10" type="ORF">SAMN04488056_101624</name>
</gene>
<evidence type="ECO:0000313" key="11">
    <source>
        <dbReference type="Proteomes" id="UP000199236"/>
    </source>
</evidence>
<keyword evidence="1 8" id="KW-0963">Cytoplasm</keyword>
<sequence>MKTQHQSTVAVILAGGQSQRMQGANKALLSLNGKSLIQNTVDRLTGQADHILISAPKGSAAFPRGYEVVSDPVEGFVGPLAGILAAMRWAQTEGAGDLVLSVAVDTPFFPDELLTRFLTLLPEQGTRPVIARTDNGLHPTFGLWPVSSADALETFLLAGNRKMRLWAEQHHCVYCDFAPLPIGSHMIDPFFNINHPDDLKHAETIRSA</sequence>
<feature type="binding site" evidence="8">
    <location>
        <begin position="13"/>
        <end position="15"/>
    </location>
    <ligand>
        <name>GTP</name>
        <dbReference type="ChEBI" id="CHEBI:37565"/>
    </ligand>
</feature>
<dbReference type="InterPro" id="IPR013482">
    <property type="entry name" value="Molybde_CF_guanTrfase"/>
</dbReference>
<dbReference type="STRING" id="655353.SAMN04488056_101624"/>
<dbReference type="CDD" id="cd02503">
    <property type="entry name" value="MobA"/>
    <property type="match status" value="1"/>
</dbReference>
<dbReference type="EC" id="2.7.7.77" evidence="8"/>
<comment type="caution">
    <text evidence="8">Lacks conserved residue(s) required for the propagation of feature annotation.</text>
</comment>